<name>A0ABW9XAN0_9SPHN</name>
<organism evidence="2 3">
    <name type="scientific">Novosphingobium ovatum</name>
    <dbReference type="NCBI Taxonomy" id="1908523"/>
    <lineage>
        <taxon>Bacteria</taxon>
        <taxon>Pseudomonadati</taxon>
        <taxon>Pseudomonadota</taxon>
        <taxon>Alphaproteobacteria</taxon>
        <taxon>Sphingomonadales</taxon>
        <taxon>Sphingomonadaceae</taxon>
        <taxon>Novosphingobium</taxon>
    </lineage>
</organism>
<feature type="repeat" description="TPR" evidence="1">
    <location>
        <begin position="165"/>
        <end position="198"/>
    </location>
</feature>
<comment type="caution">
    <text evidence="2">The sequence shown here is derived from an EMBL/GenBank/DDBJ whole genome shotgun (WGS) entry which is preliminary data.</text>
</comment>
<gene>
    <name evidence="2" type="ORF">GTZ99_03345</name>
</gene>
<evidence type="ECO:0000313" key="2">
    <source>
        <dbReference type="EMBL" id="NBC35588.1"/>
    </source>
</evidence>
<dbReference type="SUPFAM" id="SSF48452">
    <property type="entry name" value="TPR-like"/>
    <property type="match status" value="1"/>
</dbReference>
<dbReference type="InterPro" id="IPR019734">
    <property type="entry name" value="TPR_rpt"/>
</dbReference>
<keyword evidence="3" id="KW-1185">Reference proteome</keyword>
<dbReference type="Pfam" id="PF13174">
    <property type="entry name" value="TPR_6"/>
    <property type="match status" value="3"/>
</dbReference>
<dbReference type="SMART" id="SM00028">
    <property type="entry name" value="TPR"/>
    <property type="match status" value="3"/>
</dbReference>
<dbReference type="InterPro" id="IPR011990">
    <property type="entry name" value="TPR-like_helical_dom_sf"/>
</dbReference>
<reference evidence="3" key="1">
    <citation type="submission" date="2020-01" db="EMBL/GenBank/DDBJ databases">
        <title>Sphingomonas sp. strain CSW-10.</title>
        <authorList>
            <person name="Chen W.-M."/>
        </authorList>
    </citation>
    <scope>NUCLEOTIDE SEQUENCE [LARGE SCALE GENOMIC DNA]</scope>
    <source>
        <strain evidence="3">FSY-8</strain>
    </source>
</reference>
<accession>A0ABW9XAN0</accession>
<sequence>MEKILRVVVPGRGSGLAPVLSGLLLAALPWPMAVAQATPAGNGLVRAVPAAPVASGALGADAATLVQSARELLMAGKHAEALAQIAPVLADAATRTHGRAAYCAHDQVEALTYMGMAPQGATADILPGDDCDALYLRAFALTEMGQRADAVAALEQLTALSPAYPQYFVELGFAYRRAGQPQKAMAAYQQARQIVDDSGRAAQFGGYRAAALRGIGFLLFDAKDWDGAEAAYRASLKDDPDSRVAASELALIAKKRAAAVAVTVAQPGA</sequence>
<dbReference type="Gene3D" id="1.25.40.10">
    <property type="entry name" value="Tetratricopeptide repeat domain"/>
    <property type="match status" value="1"/>
</dbReference>
<dbReference type="Proteomes" id="UP000753724">
    <property type="component" value="Unassembled WGS sequence"/>
</dbReference>
<protein>
    <submittedName>
        <fullName evidence="2">Tetratricopeptide repeat protein</fullName>
    </submittedName>
</protein>
<dbReference type="PROSITE" id="PS50005">
    <property type="entry name" value="TPR"/>
    <property type="match status" value="2"/>
</dbReference>
<dbReference type="EMBL" id="JAAAPO010000001">
    <property type="protein sequence ID" value="NBC35588.1"/>
    <property type="molecule type" value="Genomic_DNA"/>
</dbReference>
<dbReference type="RefSeq" id="WP_161716845.1">
    <property type="nucleotide sequence ID" value="NZ_JAAAPO010000001.1"/>
</dbReference>
<feature type="repeat" description="TPR" evidence="1">
    <location>
        <begin position="209"/>
        <end position="242"/>
    </location>
</feature>
<keyword evidence="1" id="KW-0802">TPR repeat</keyword>
<evidence type="ECO:0000256" key="1">
    <source>
        <dbReference type="PROSITE-ProRule" id="PRU00339"/>
    </source>
</evidence>
<proteinExistence type="predicted"/>
<evidence type="ECO:0000313" key="3">
    <source>
        <dbReference type="Proteomes" id="UP000753724"/>
    </source>
</evidence>